<organism evidence="1 2">
    <name type="scientific">Panagrolaimus sp. PS1159</name>
    <dbReference type="NCBI Taxonomy" id="55785"/>
    <lineage>
        <taxon>Eukaryota</taxon>
        <taxon>Metazoa</taxon>
        <taxon>Ecdysozoa</taxon>
        <taxon>Nematoda</taxon>
        <taxon>Chromadorea</taxon>
        <taxon>Rhabditida</taxon>
        <taxon>Tylenchina</taxon>
        <taxon>Panagrolaimomorpha</taxon>
        <taxon>Panagrolaimoidea</taxon>
        <taxon>Panagrolaimidae</taxon>
        <taxon>Panagrolaimus</taxon>
    </lineage>
</organism>
<reference evidence="2" key="1">
    <citation type="submission" date="2022-11" db="UniProtKB">
        <authorList>
            <consortium name="WormBaseParasite"/>
        </authorList>
    </citation>
    <scope>IDENTIFICATION</scope>
</reference>
<evidence type="ECO:0000313" key="1">
    <source>
        <dbReference type="Proteomes" id="UP000887580"/>
    </source>
</evidence>
<proteinExistence type="predicted"/>
<evidence type="ECO:0000313" key="2">
    <source>
        <dbReference type="WBParaSite" id="PS1159_v2.g14640.t1"/>
    </source>
</evidence>
<name>A0AC35F786_9BILA</name>
<sequence>MSNPQYSDVILLSSDNIKIPSHRCILAKYSKIFAKIFETSEIPVKINVENFNAETIKAALNFLYDKSDSIFGKEMDVYKFAVNYDIHGLINACCSIFLESVNAENVCEYIQIGYSKNFEELKQKCKQIIIQNKREIDDTKLKALPKDILFDVFCI</sequence>
<dbReference type="Proteomes" id="UP000887580">
    <property type="component" value="Unplaced"/>
</dbReference>
<protein>
    <submittedName>
        <fullName evidence="2">BTB domain-containing protein</fullName>
    </submittedName>
</protein>
<accession>A0AC35F786</accession>
<dbReference type="WBParaSite" id="PS1159_v2.g14640.t1">
    <property type="protein sequence ID" value="PS1159_v2.g14640.t1"/>
    <property type="gene ID" value="PS1159_v2.g14640"/>
</dbReference>